<dbReference type="EMBL" id="NCEB01000038">
    <property type="protein sequence ID" value="OYX30849.1"/>
    <property type="molecule type" value="Genomic_DNA"/>
</dbReference>
<keyword evidence="10" id="KW-0732">Signal</keyword>
<evidence type="ECO:0000256" key="5">
    <source>
        <dbReference type="ARBA" id="ARBA00023077"/>
    </source>
</evidence>
<evidence type="ECO:0000256" key="8">
    <source>
        <dbReference type="PROSITE-ProRule" id="PRU01360"/>
    </source>
</evidence>
<dbReference type="InterPro" id="IPR037066">
    <property type="entry name" value="Plug_dom_sf"/>
</dbReference>
<evidence type="ECO:0000256" key="2">
    <source>
        <dbReference type="ARBA" id="ARBA00022448"/>
    </source>
</evidence>
<evidence type="ECO:0000256" key="1">
    <source>
        <dbReference type="ARBA" id="ARBA00004571"/>
    </source>
</evidence>
<keyword evidence="5 9" id="KW-0798">TonB box</keyword>
<keyword evidence="2 8" id="KW-0813">Transport</keyword>
<dbReference type="PROSITE" id="PS52016">
    <property type="entry name" value="TONB_DEPENDENT_REC_3"/>
    <property type="match status" value="1"/>
</dbReference>
<dbReference type="InterPro" id="IPR012910">
    <property type="entry name" value="Plug_dom"/>
</dbReference>
<feature type="signal peptide" evidence="10">
    <location>
        <begin position="1"/>
        <end position="27"/>
    </location>
</feature>
<accession>A0A258FFH1</accession>
<gene>
    <name evidence="13" type="ORF">B7Z01_13485</name>
</gene>
<dbReference type="InterPro" id="IPR039426">
    <property type="entry name" value="TonB-dep_rcpt-like"/>
</dbReference>
<keyword evidence="6 8" id="KW-0472">Membrane</keyword>
<evidence type="ECO:0000259" key="12">
    <source>
        <dbReference type="Pfam" id="PF07715"/>
    </source>
</evidence>
<evidence type="ECO:0000313" key="13">
    <source>
        <dbReference type="EMBL" id="OYX30849.1"/>
    </source>
</evidence>
<dbReference type="SUPFAM" id="SSF56935">
    <property type="entry name" value="Porins"/>
    <property type="match status" value="1"/>
</dbReference>
<dbReference type="PANTHER" id="PTHR47234">
    <property type="match status" value="1"/>
</dbReference>
<evidence type="ECO:0000256" key="6">
    <source>
        <dbReference type="ARBA" id="ARBA00023136"/>
    </source>
</evidence>
<sequence>MRSHFSVRTRCLAGVGLVALMASPALAQDPGGQATEVDEIVVTGSRIAVRAENAPQPVQIVTSETLDLQGITDVADALDTIPALQNSTSAAQANGGAQTLNLRGMGANRTLTLVDGKRHVAGVAGTAAVDVSTIPSALVERVEVLTGGASAVYGSDAVTGVVNFILKDDFVGHEFEVQAGISGQGDTEDFYASYAIGRDFDGGRGNIAVAIQGSHSEALFYGDRDFSRGNNQADDYPSPDRLFQAGDPLPAGRTLAQVQGRTILLASGAPRFAGTDPSLIARAQNSAARTYLNNPTFSIASIGGLVGYDPFGFGFAGGPGDFATLPDLDGNGVNDCSQSIGGRGTITGFPVGCWVVDPVTNQVRPFRDGLIAAAFNQFGGDGSPQTFDGQNLLPQDTSVNFNLLLNYEVSPLFRPYAQLKYAYNKGVTFNPYNSFDDSIPIALDNPYIPASIRALVDREIAAGNGDASSLVTIGRDNVDIFNPEGTNERETYRAVVGFDGEFSNGWSYDVSLVYGKAEVETVQALRLEDRFFSAIDAVRAPNGDIVCRSTLNPNAFPRYSLLTDTANFGPGATIQQFGGFTTFTPGANSPCRPLNLFGVGNSTPEALAFQNYMRVNTSSIDQTVFNATLVGDFSQWFSLPGGPIGFAIGAEYRDEGSEFTPDPFIQQGFQFQYQATQITTGGFDVTEGFLELNFPILADMPFAELLSFNIAGRVGDYSTIGETSTYKIDGIWAPSRDIRFRGGYSVAVRAPNIGELFAPLNSAVFRPNDPCDIGNVTQGNSPSNREANCRADLGITGTYNFVDPLTARFTGQTGGNPNLQEEEAETVTYGVVLTPRFLPGFTATIDYWDIAIESGIAAVSAQNIVDSCYDAPDLNNQFCALFSRNRNPGPGFGGFNYLLQTQLNFSGIEASGVDFNLGYTLDLDRNGGDRWGTLRANVSGTYLEDRNNFPFVTDPTLANPQKLELGFPEWGLNASVQWAVRDVTVSFFSNYQGEQALGATEIENVANFSPQFLDEFWSHNASIRWDFKDNYSATFGINNLTDEEPYFGTVATPVSSVGRFFFFRLTGRY</sequence>
<reference evidence="13 14" key="1">
    <citation type="submission" date="2017-03" db="EMBL/GenBank/DDBJ databases">
        <title>Lifting the veil on microbial sulfur biogeochemistry in mining wastewaters.</title>
        <authorList>
            <person name="Kantor R.S."/>
            <person name="Colenbrander Nelson T."/>
            <person name="Marshall S."/>
            <person name="Bennett D."/>
            <person name="Apte S."/>
            <person name="Camacho D."/>
            <person name="Thomas B.C."/>
            <person name="Warren L.A."/>
            <person name="Banfield J.F."/>
        </authorList>
    </citation>
    <scope>NUCLEOTIDE SEQUENCE [LARGE SCALE GENOMIC DNA]</scope>
    <source>
        <strain evidence="13">32-69-9</strain>
    </source>
</reference>
<keyword evidence="7 8" id="KW-0998">Cell outer membrane</keyword>
<dbReference type="InterPro" id="IPR000531">
    <property type="entry name" value="Beta-barrel_TonB"/>
</dbReference>
<comment type="caution">
    <text evidence="13">The sequence shown here is derived from an EMBL/GenBank/DDBJ whole genome shotgun (WGS) entry which is preliminary data.</text>
</comment>
<protein>
    <recommendedName>
        <fullName evidence="15">TonB-dependent receptor</fullName>
    </recommendedName>
</protein>
<evidence type="ECO:0000313" key="14">
    <source>
        <dbReference type="Proteomes" id="UP000215595"/>
    </source>
</evidence>
<evidence type="ECO:0000256" key="9">
    <source>
        <dbReference type="RuleBase" id="RU003357"/>
    </source>
</evidence>
<evidence type="ECO:0000256" key="4">
    <source>
        <dbReference type="ARBA" id="ARBA00022692"/>
    </source>
</evidence>
<evidence type="ECO:0000256" key="7">
    <source>
        <dbReference type="ARBA" id="ARBA00023237"/>
    </source>
</evidence>
<dbReference type="Gene3D" id="2.40.170.20">
    <property type="entry name" value="TonB-dependent receptor, beta-barrel domain"/>
    <property type="match status" value="1"/>
</dbReference>
<evidence type="ECO:0008006" key="15">
    <source>
        <dbReference type="Google" id="ProtNLM"/>
    </source>
</evidence>
<dbReference type="PANTHER" id="PTHR47234:SF2">
    <property type="entry name" value="TONB-DEPENDENT RECEPTOR"/>
    <property type="match status" value="1"/>
</dbReference>
<feature type="domain" description="TonB-dependent receptor-like beta-barrel" evidence="11">
    <location>
        <begin position="481"/>
        <end position="1040"/>
    </location>
</feature>
<keyword evidence="4 8" id="KW-0812">Transmembrane</keyword>
<comment type="subcellular location">
    <subcellularLocation>
        <location evidence="1 8">Cell outer membrane</location>
        <topology evidence="1 8">Multi-pass membrane protein</topology>
    </subcellularLocation>
</comment>
<evidence type="ECO:0000256" key="3">
    <source>
        <dbReference type="ARBA" id="ARBA00022452"/>
    </source>
</evidence>
<dbReference type="Proteomes" id="UP000215595">
    <property type="component" value="Unassembled WGS sequence"/>
</dbReference>
<dbReference type="GO" id="GO:0009279">
    <property type="term" value="C:cell outer membrane"/>
    <property type="evidence" value="ECO:0007669"/>
    <property type="project" value="UniProtKB-SubCell"/>
</dbReference>
<dbReference type="Pfam" id="PF00593">
    <property type="entry name" value="TonB_dep_Rec_b-barrel"/>
    <property type="match status" value="1"/>
</dbReference>
<feature type="domain" description="TonB-dependent receptor plug" evidence="12">
    <location>
        <begin position="52"/>
        <end position="161"/>
    </location>
</feature>
<dbReference type="Gene3D" id="2.170.130.10">
    <property type="entry name" value="TonB-dependent receptor, plug domain"/>
    <property type="match status" value="1"/>
</dbReference>
<feature type="chain" id="PRO_5012491606" description="TonB-dependent receptor" evidence="10">
    <location>
        <begin position="28"/>
        <end position="1069"/>
    </location>
</feature>
<proteinExistence type="inferred from homology"/>
<evidence type="ECO:0000259" key="11">
    <source>
        <dbReference type="Pfam" id="PF00593"/>
    </source>
</evidence>
<name>A0A258FFH1_9CAUL</name>
<evidence type="ECO:0000256" key="10">
    <source>
        <dbReference type="SAM" id="SignalP"/>
    </source>
</evidence>
<comment type="similarity">
    <text evidence="8 9">Belongs to the TonB-dependent receptor family.</text>
</comment>
<keyword evidence="3 8" id="KW-1134">Transmembrane beta strand</keyword>
<dbReference type="InterPro" id="IPR036942">
    <property type="entry name" value="Beta-barrel_TonB_sf"/>
</dbReference>
<dbReference type="AlphaFoldDB" id="A0A258FFH1"/>
<dbReference type="Pfam" id="PF07715">
    <property type="entry name" value="Plug"/>
    <property type="match status" value="1"/>
</dbReference>
<organism evidence="13 14">
    <name type="scientific">Brevundimonas subvibrioides</name>
    <dbReference type="NCBI Taxonomy" id="74313"/>
    <lineage>
        <taxon>Bacteria</taxon>
        <taxon>Pseudomonadati</taxon>
        <taxon>Pseudomonadota</taxon>
        <taxon>Alphaproteobacteria</taxon>
        <taxon>Caulobacterales</taxon>
        <taxon>Caulobacteraceae</taxon>
        <taxon>Brevundimonas</taxon>
    </lineage>
</organism>